<protein>
    <recommendedName>
        <fullName evidence="9">Glycosyltransferase RgtA/B/C/D-like domain-containing protein</fullName>
    </recommendedName>
</protein>
<dbReference type="AlphaFoldDB" id="A0A7X5UDK6"/>
<evidence type="ECO:0000256" key="8">
    <source>
        <dbReference type="SAM" id="Phobius"/>
    </source>
</evidence>
<keyword evidence="5 8" id="KW-0812">Transmembrane</keyword>
<accession>A0A7X5UDK6</accession>
<dbReference type="Proteomes" id="UP000490980">
    <property type="component" value="Unassembled WGS sequence"/>
</dbReference>
<evidence type="ECO:0000256" key="5">
    <source>
        <dbReference type="ARBA" id="ARBA00022692"/>
    </source>
</evidence>
<keyword evidence="3" id="KW-0328">Glycosyltransferase</keyword>
<dbReference type="RefSeq" id="WP_166951499.1">
    <property type="nucleotide sequence ID" value="NZ_JAARLZ010000013.1"/>
</dbReference>
<feature type="transmembrane region" description="Helical" evidence="8">
    <location>
        <begin position="330"/>
        <end position="354"/>
    </location>
</feature>
<dbReference type="InterPro" id="IPR038731">
    <property type="entry name" value="RgtA/B/C-like"/>
</dbReference>
<comment type="subcellular location">
    <subcellularLocation>
        <location evidence="1">Cell membrane</location>
        <topology evidence="1">Multi-pass membrane protein</topology>
    </subcellularLocation>
</comment>
<keyword evidence="7 8" id="KW-0472">Membrane</keyword>
<evidence type="ECO:0000256" key="3">
    <source>
        <dbReference type="ARBA" id="ARBA00022676"/>
    </source>
</evidence>
<keyword evidence="11" id="KW-1185">Reference proteome</keyword>
<sequence length="507" mass="56562">MAPGMDSSKDATQSRRNDSYVILAIALFFGLGHMLTNGQYGFHRDEWQFLSDAKHLDWGFVPYPPLTAALEYLGLNAFGISLVGLRSFSVIAQTLVIFVSGVMARDLGGGRRAQVFTALAVALSPMPIFQATEFQYSSFDLLWWVLIAWASIRLLRDNEPRWWLAIGVFAGLGLQTKYSIAFELAGVLAGVLFTDARRYITSRWFWAAGAIALLIFAPNLVWLIRHDFISYHFLQGIHERDVRIGRAEGFLCDQFLINVNLFAAPVWLAGWIAYARSRRYRMLAWMYVVPLALFLLAQGRYYYMAGAYPMLLAMGAVVGDRWIRSLRPGWHVSISTLAFAGVAVIGAFAIVRIVPLASSGPLRDYVLNNNDDLREEIGWEEIVAQVVAIRDALPAEQRAHLGIVVGNYGEYGAITLLGEKHGLPRPITAVNSGWLRGYPDPLPSTYIVVGSSSERVDELFFDCRLAGHTFNSWGVRNTESIDNPDIFVCGPTRAPLSELWKHGPEFG</sequence>
<evidence type="ECO:0000259" key="9">
    <source>
        <dbReference type="Pfam" id="PF13231"/>
    </source>
</evidence>
<name>A0A7X5UDK6_9GAMM</name>
<dbReference type="PANTHER" id="PTHR33908:SF11">
    <property type="entry name" value="MEMBRANE PROTEIN"/>
    <property type="match status" value="1"/>
</dbReference>
<evidence type="ECO:0000256" key="7">
    <source>
        <dbReference type="ARBA" id="ARBA00023136"/>
    </source>
</evidence>
<feature type="transmembrane region" description="Helical" evidence="8">
    <location>
        <begin position="77"/>
        <end position="101"/>
    </location>
</feature>
<feature type="transmembrane region" description="Helical" evidence="8">
    <location>
        <begin position="280"/>
        <end position="296"/>
    </location>
</feature>
<keyword evidence="6 8" id="KW-1133">Transmembrane helix</keyword>
<dbReference type="InterPro" id="IPR050297">
    <property type="entry name" value="LipidA_mod_glycosyltrf_83"/>
</dbReference>
<evidence type="ECO:0000256" key="2">
    <source>
        <dbReference type="ARBA" id="ARBA00022475"/>
    </source>
</evidence>
<reference evidence="10 11" key="1">
    <citation type="submission" date="2020-03" db="EMBL/GenBank/DDBJ databases">
        <authorList>
            <person name="Lai Q."/>
        </authorList>
    </citation>
    <scope>NUCLEOTIDE SEQUENCE [LARGE SCALE GENOMIC DNA]</scope>
    <source>
        <strain evidence="10 11">CCUG 25036</strain>
    </source>
</reference>
<dbReference type="EMBL" id="JAARLZ010000013">
    <property type="protein sequence ID" value="NII08521.1"/>
    <property type="molecule type" value="Genomic_DNA"/>
</dbReference>
<dbReference type="GO" id="GO:0016763">
    <property type="term" value="F:pentosyltransferase activity"/>
    <property type="evidence" value="ECO:0007669"/>
    <property type="project" value="TreeGrafter"/>
</dbReference>
<keyword evidence="4" id="KW-0808">Transferase</keyword>
<feature type="domain" description="Glycosyltransferase RgtA/B/C/D-like" evidence="9">
    <location>
        <begin position="64"/>
        <end position="222"/>
    </location>
</feature>
<feature type="transmembrane region" description="Helical" evidence="8">
    <location>
        <begin position="204"/>
        <end position="224"/>
    </location>
</feature>
<comment type="caution">
    <text evidence="10">The sequence shown here is derived from an EMBL/GenBank/DDBJ whole genome shotgun (WGS) entry which is preliminary data.</text>
</comment>
<evidence type="ECO:0000313" key="10">
    <source>
        <dbReference type="EMBL" id="NII08521.1"/>
    </source>
</evidence>
<evidence type="ECO:0000256" key="6">
    <source>
        <dbReference type="ARBA" id="ARBA00022989"/>
    </source>
</evidence>
<dbReference type="GO" id="GO:0009103">
    <property type="term" value="P:lipopolysaccharide biosynthetic process"/>
    <property type="evidence" value="ECO:0007669"/>
    <property type="project" value="UniProtKB-ARBA"/>
</dbReference>
<evidence type="ECO:0000313" key="11">
    <source>
        <dbReference type="Proteomes" id="UP000490980"/>
    </source>
</evidence>
<evidence type="ECO:0000256" key="4">
    <source>
        <dbReference type="ARBA" id="ARBA00022679"/>
    </source>
</evidence>
<evidence type="ECO:0000256" key="1">
    <source>
        <dbReference type="ARBA" id="ARBA00004651"/>
    </source>
</evidence>
<organism evidence="10 11">
    <name type="scientific">Luteibacter anthropi</name>
    <dbReference type="NCBI Taxonomy" id="564369"/>
    <lineage>
        <taxon>Bacteria</taxon>
        <taxon>Pseudomonadati</taxon>
        <taxon>Pseudomonadota</taxon>
        <taxon>Gammaproteobacteria</taxon>
        <taxon>Lysobacterales</taxon>
        <taxon>Rhodanobacteraceae</taxon>
        <taxon>Luteibacter</taxon>
    </lineage>
</organism>
<proteinExistence type="predicted"/>
<dbReference type="Pfam" id="PF13231">
    <property type="entry name" value="PMT_2"/>
    <property type="match status" value="1"/>
</dbReference>
<keyword evidence="2" id="KW-1003">Cell membrane</keyword>
<dbReference type="GO" id="GO:0005886">
    <property type="term" value="C:plasma membrane"/>
    <property type="evidence" value="ECO:0007669"/>
    <property type="project" value="UniProtKB-SubCell"/>
</dbReference>
<gene>
    <name evidence="10" type="ORF">HBF25_19225</name>
</gene>
<feature type="transmembrane region" description="Helical" evidence="8">
    <location>
        <begin position="20"/>
        <end position="42"/>
    </location>
</feature>
<feature type="transmembrane region" description="Helical" evidence="8">
    <location>
        <begin position="255"/>
        <end position="274"/>
    </location>
</feature>
<dbReference type="PANTHER" id="PTHR33908">
    <property type="entry name" value="MANNOSYLTRANSFERASE YKCB-RELATED"/>
    <property type="match status" value="1"/>
</dbReference>